<dbReference type="Proteomes" id="UP000575068">
    <property type="component" value="Unassembled WGS sequence"/>
</dbReference>
<accession>A0A840HUU2</accession>
<evidence type="ECO:0008006" key="3">
    <source>
        <dbReference type="Google" id="ProtNLM"/>
    </source>
</evidence>
<dbReference type="PROSITE" id="PS51257">
    <property type="entry name" value="PROKAR_LIPOPROTEIN"/>
    <property type="match status" value="1"/>
</dbReference>
<dbReference type="EMBL" id="JACHOV010000005">
    <property type="protein sequence ID" value="MBB4641308.1"/>
    <property type="molecule type" value="Genomic_DNA"/>
</dbReference>
<keyword evidence="2" id="KW-1185">Reference proteome</keyword>
<organism evidence="1 2">
    <name type="scientific">Rhizorhapis suberifaciens</name>
    <name type="common">corky root of lettuce</name>
    <dbReference type="NCBI Taxonomy" id="13656"/>
    <lineage>
        <taxon>Bacteria</taxon>
        <taxon>Pseudomonadati</taxon>
        <taxon>Pseudomonadota</taxon>
        <taxon>Alphaproteobacteria</taxon>
        <taxon>Sphingomonadales</taxon>
        <taxon>Sphingomonadaceae</taxon>
        <taxon>Rhizorhapis</taxon>
    </lineage>
</organism>
<reference evidence="1 2" key="1">
    <citation type="submission" date="2020-08" db="EMBL/GenBank/DDBJ databases">
        <title>Genomic Encyclopedia of Type Strains, Phase IV (KMG-IV): sequencing the most valuable type-strain genomes for metagenomic binning, comparative biology and taxonomic classification.</title>
        <authorList>
            <person name="Goeker M."/>
        </authorList>
    </citation>
    <scope>NUCLEOTIDE SEQUENCE [LARGE SCALE GENOMIC DNA]</scope>
    <source>
        <strain evidence="1 2">DSM 7465</strain>
    </source>
</reference>
<sequence length="211" mass="23005">MISRRAWPTVAFFALGACAGGDEGPADTPILQESGWKTTATEGDRDRLRRWWDAWQQALGEARTAGHGAAIDAQGPLLVPGAALDGPQLPPGRYRCRTIKLGFKDEGGLAYVAYPPFDCAAQTEGGLTRLVKLTGSQRPVGLVYPDTDRRSVFLGALELGDEQMPMTYGADANRDMIGLVERIGPRVWRLVLPWPAFESKLDVVELIPSER</sequence>
<dbReference type="AlphaFoldDB" id="A0A840HUU2"/>
<dbReference type="InterPro" id="IPR032609">
    <property type="entry name" value="DUF4893"/>
</dbReference>
<proteinExistence type="predicted"/>
<protein>
    <recommendedName>
        <fullName evidence="3">DUF4893 domain-containing protein</fullName>
    </recommendedName>
</protein>
<gene>
    <name evidence="1" type="ORF">HNQ99_001613</name>
</gene>
<comment type="caution">
    <text evidence="1">The sequence shown here is derived from an EMBL/GenBank/DDBJ whole genome shotgun (WGS) entry which is preliminary data.</text>
</comment>
<dbReference type="RefSeq" id="WP_184475112.1">
    <property type="nucleotide sequence ID" value="NZ_JACHOV010000005.1"/>
</dbReference>
<evidence type="ECO:0000313" key="1">
    <source>
        <dbReference type="EMBL" id="MBB4641308.1"/>
    </source>
</evidence>
<dbReference type="Pfam" id="PF16233">
    <property type="entry name" value="DUF4893"/>
    <property type="match status" value="1"/>
</dbReference>
<evidence type="ECO:0000313" key="2">
    <source>
        <dbReference type="Proteomes" id="UP000575068"/>
    </source>
</evidence>
<name>A0A840HUU2_9SPHN</name>